<feature type="compositionally biased region" description="Polar residues" evidence="1">
    <location>
        <begin position="70"/>
        <end position="82"/>
    </location>
</feature>
<accession>A0ABD3BP55</accession>
<feature type="compositionally biased region" description="Acidic residues" evidence="1">
    <location>
        <begin position="575"/>
        <end position="630"/>
    </location>
</feature>
<proteinExistence type="predicted"/>
<feature type="compositionally biased region" description="Basic residues" evidence="1">
    <location>
        <begin position="401"/>
        <end position="411"/>
    </location>
</feature>
<dbReference type="AlphaFoldDB" id="A0ABD3BP55"/>
<feature type="compositionally biased region" description="Polar residues" evidence="1">
    <location>
        <begin position="94"/>
        <end position="161"/>
    </location>
</feature>
<dbReference type="PANTHER" id="PTHR33063">
    <property type="entry name" value="OS02G0583500 PROTEIN"/>
    <property type="match status" value="1"/>
</dbReference>
<feature type="region of interest" description="Disordered" evidence="1">
    <location>
        <begin position="501"/>
        <end position="526"/>
    </location>
</feature>
<feature type="compositionally biased region" description="Polar residues" evidence="1">
    <location>
        <begin position="217"/>
        <end position="230"/>
    </location>
</feature>
<feature type="region of interest" description="Disordered" evidence="1">
    <location>
        <begin position="390"/>
        <end position="411"/>
    </location>
</feature>
<feature type="compositionally biased region" description="Basic and acidic residues" evidence="1">
    <location>
        <begin position="513"/>
        <end position="524"/>
    </location>
</feature>
<feature type="compositionally biased region" description="Polar residues" evidence="1">
    <location>
        <begin position="390"/>
        <end position="400"/>
    </location>
</feature>
<evidence type="ECO:0000313" key="2">
    <source>
        <dbReference type="EMBL" id="KAL3619047.1"/>
    </source>
</evidence>
<protein>
    <submittedName>
        <fullName evidence="2">Uncharacterized protein</fullName>
    </submittedName>
</protein>
<reference evidence="3" key="1">
    <citation type="journal article" date="2024" name="IScience">
        <title>Strigolactones Initiate the Formation of Haustorium-like Structures in Castilleja.</title>
        <authorList>
            <person name="Buerger M."/>
            <person name="Peterson D."/>
            <person name="Chory J."/>
        </authorList>
    </citation>
    <scope>NUCLEOTIDE SEQUENCE [LARGE SCALE GENOMIC DNA]</scope>
</reference>
<comment type="caution">
    <text evidence="2">The sequence shown here is derived from an EMBL/GenBank/DDBJ whole genome shotgun (WGS) entry which is preliminary data.</text>
</comment>
<dbReference type="InterPro" id="IPR004252">
    <property type="entry name" value="Probable_transposase_24"/>
</dbReference>
<dbReference type="EMBL" id="JAVIJP010000070">
    <property type="protein sequence ID" value="KAL3619047.1"/>
    <property type="molecule type" value="Genomic_DNA"/>
</dbReference>
<evidence type="ECO:0000313" key="3">
    <source>
        <dbReference type="Proteomes" id="UP001632038"/>
    </source>
</evidence>
<dbReference type="PANTHER" id="PTHR33063:SF13">
    <property type="entry name" value="OS02G0583500 PROTEIN"/>
    <property type="match status" value="1"/>
</dbReference>
<feature type="compositionally biased region" description="Polar residues" evidence="1">
    <location>
        <begin position="174"/>
        <end position="186"/>
    </location>
</feature>
<evidence type="ECO:0000256" key="1">
    <source>
        <dbReference type="SAM" id="MobiDB-lite"/>
    </source>
</evidence>
<name>A0ABD3BP55_9LAMI</name>
<feature type="compositionally biased region" description="Polar residues" evidence="1">
    <location>
        <begin position="193"/>
        <end position="203"/>
    </location>
</feature>
<dbReference type="Pfam" id="PF03004">
    <property type="entry name" value="Transposase_24"/>
    <property type="match status" value="1"/>
</dbReference>
<dbReference type="Proteomes" id="UP001632038">
    <property type="component" value="Unassembled WGS sequence"/>
</dbReference>
<sequence>MGASESTGFPLPRRLTRSALARIAAERRRRDEAGLDAALSRRDGATPMIEISDEEMAPGVTAAKKKPNFVRNQTSIHSTTRRSAVVRTQEHTESCPNESTLMPKSTEVPSKQLSQTDSDVSRTQSNVRQNKSNIRQTPSTGLQTKSMLSRQTPPTGVQNKSTGLQTTATLQENHSVSPQGYQSPSTGHPAHSTGRQSQANAPLTETFGLRDEETDIEPQSTDNTGAASQDETTETEAVSGVEKRKRGPTMGRGLMKAVSGSKGKKLKIEVDPAIGRPKHRLESAKFSSQVGVVARDVLPVVKKWKEIDVKSALDPCIDHMQIHMDVNIDKPGVRQCVIERLKSSSRQQRYRLHVHYKRFPNVQEAKKNKPACVTEQEQWEQLCDHFNSPEFKNQSRANSNNRKKVQAKHSTGRTAFTIIQNEISRKKGDDCGAIELYKSTHENVNGKWSSNVAQENWELMMEKKTNYAEQGIDKSEQEIMTEVLGLANGYIKGLGYGPKPPCKRNSELQQELEETRTELEESRSDATAYKRKVDALTDQLKEQGSQIAKLMAFMEAGGHKNQEHPNQNQNQLNEDGSEEEQEENEDMEKEEDRDEDQEDEEEDEQEQEEDEEQDEDENLEDNDYDSEPTI</sequence>
<feature type="region of interest" description="Disordered" evidence="1">
    <location>
        <begin position="174"/>
        <end position="262"/>
    </location>
</feature>
<organism evidence="2 3">
    <name type="scientific">Castilleja foliolosa</name>
    <dbReference type="NCBI Taxonomy" id="1961234"/>
    <lineage>
        <taxon>Eukaryota</taxon>
        <taxon>Viridiplantae</taxon>
        <taxon>Streptophyta</taxon>
        <taxon>Embryophyta</taxon>
        <taxon>Tracheophyta</taxon>
        <taxon>Spermatophyta</taxon>
        <taxon>Magnoliopsida</taxon>
        <taxon>eudicotyledons</taxon>
        <taxon>Gunneridae</taxon>
        <taxon>Pentapetalae</taxon>
        <taxon>asterids</taxon>
        <taxon>lamiids</taxon>
        <taxon>Lamiales</taxon>
        <taxon>Orobanchaceae</taxon>
        <taxon>Pedicularideae</taxon>
        <taxon>Castillejinae</taxon>
        <taxon>Castilleja</taxon>
    </lineage>
</organism>
<gene>
    <name evidence="2" type="ORF">CASFOL_037275</name>
</gene>
<feature type="region of interest" description="Disordered" evidence="1">
    <location>
        <begin position="70"/>
        <end position="161"/>
    </location>
</feature>
<feature type="region of interest" description="Disordered" evidence="1">
    <location>
        <begin position="559"/>
        <end position="630"/>
    </location>
</feature>
<keyword evidence="3" id="KW-1185">Reference proteome</keyword>